<evidence type="ECO:0000256" key="7">
    <source>
        <dbReference type="SAM" id="Phobius"/>
    </source>
</evidence>
<evidence type="ECO:0000256" key="5">
    <source>
        <dbReference type="PROSITE-ProRule" id="PRU00277"/>
    </source>
</evidence>
<organism evidence="9 10">
    <name type="scientific">Cyanidioschyzon merolae (strain NIES-3377 / 10D)</name>
    <name type="common">Unicellular red alga</name>
    <dbReference type="NCBI Taxonomy" id="280699"/>
    <lineage>
        <taxon>Eukaryota</taxon>
        <taxon>Rhodophyta</taxon>
        <taxon>Bangiophyceae</taxon>
        <taxon>Cyanidiales</taxon>
        <taxon>Cyanidiaceae</taxon>
        <taxon>Cyanidioschyzon</taxon>
    </lineage>
</organism>
<dbReference type="GO" id="GO:0005783">
    <property type="term" value="C:endoplasmic reticulum"/>
    <property type="evidence" value="ECO:0007669"/>
    <property type="project" value="TreeGrafter"/>
</dbReference>
<dbReference type="EMBL" id="AP006490">
    <property type="protein sequence ID" value="BAM79791.1"/>
    <property type="molecule type" value="Genomic_DNA"/>
</dbReference>
<dbReference type="KEGG" id="cme:CYME_CMH114C"/>
<dbReference type="Gramene" id="CMH114CT">
    <property type="protein sequence ID" value="CMH114CT"/>
    <property type="gene ID" value="CMH114C"/>
</dbReference>
<feature type="compositionally biased region" description="Basic and acidic residues" evidence="6">
    <location>
        <begin position="143"/>
        <end position="163"/>
    </location>
</feature>
<evidence type="ECO:0000313" key="10">
    <source>
        <dbReference type="Proteomes" id="UP000007014"/>
    </source>
</evidence>
<feature type="region of interest" description="Disordered" evidence="6">
    <location>
        <begin position="61"/>
        <end position="189"/>
    </location>
</feature>
<dbReference type="HOGENOM" id="CLU_667933_0_0_1"/>
<protein>
    <recommendedName>
        <fullName evidence="2 5">peptidylprolyl isomerase</fullName>
        <ecNumber evidence="2 5">5.2.1.8</ecNumber>
    </recommendedName>
</protein>
<evidence type="ECO:0000256" key="3">
    <source>
        <dbReference type="ARBA" id="ARBA00023110"/>
    </source>
</evidence>
<keyword evidence="4 5" id="KW-0413">Isomerase</keyword>
<evidence type="ECO:0000313" key="9">
    <source>
        <dbReference type="EMBL" id="BAM79791.1"/>
    </source>
</evidence>
<dbReference type="InterPro" id="IPR001179">
    <property type="entry name" value="PPIase_FKBP_dom"/>
</dbReference>
<feature type="compositionally biased region" description="Polar residues" evidence="6">
    <location>
        <begin position="72"/>
        <end position="85"/>
    </location>
</feature>
<feature type="transmembrane region" description="Helical" evidence="7">
    <location>
        <begin position="377"/>
        <end position="400"/>
    </location>
</feature>
<dbReference type="RefSeq" id="XP_005536077.1">
    <property type="nucleotide sequence ID" value="XM_005536020.1"/>
</dbReference>
<keyword evidence="3 5" id="KW-0697">Rotamase</keyword>
<dbReference type="AlphaFoldDB" id="M1UQJ8"/>
<dbReference type="eggNOG" id="KOG0543">
    <property type="taxonomic scope" value="Eukaryota"/>
</dbReference>
<keyword evidence="7" id="KW-0472">Membrane</keyword>
<dbReference type="InterPro" id="IPR044609">
    <property type="entry name" value="FKBP2/11"/>
</dbReference>
<dbReference type="OrthoDB" id="1902587at2759"/>
<sequence length="412" mass="44535">MFGIVRVAFSIHTSASFKAGSSAFKSHNCTDVRFQHKPLPRAAVARRRLWRSPLVLCDQRRKDASSKAETFGSANSNESTTNADATVNLERGQSAEAANPGVPTSGGPRRRSPFEDLVDGASDGFGGPTSPGLPRRRSNLSEQNERIRALLGLEKRDTSERTQQRPAAPVPERPATTVTSTENAPGLIDLTGDGGVLRELLSRGAPEKAANKQTPVQSTSGSRLRVHYVGKLAETGQIFDASRERQEPFEFILGEGSVIKGWEAGLVGLAAGDVVRLVCAPAYAYGLRGVPPVIPPRAKLEFEVEVLEVLPAAPGNSEAQSKSSLRALDEDDVPRTPEDISRAYIKRLEERAANPKKESKWFIISPFASATGERPPWWLNPNITFLIIFSVLGLATYAVYVSGGIRQGFPPS</sequence>
<feature type="domain" description="PPIase FKBP-type" evidence="8">
    <location>
        <begin position="221"/>
        <end position="310"/>
    </location>
</feature>
<comment type="catalytic activity">
    <reaction evidence="1 5">
        <text>[protein]-peptidylproline (omega=180) = [protein]-peptidylproline (omega=0)</text>
        <dbReference type="Rhea" id="RHEA:16237"/>
        <dbReference type="Rhea" id="RHEA-COMP:10747"/>
        <dbReference type="Rhea" id="RHEA-COMP:10748"/>
        <dbReference type="ChEBI" id="CHEBI:83833"/>
        <dbReference type="ChEBI" id="CHEBI:83834"/>
        <dbReference type="EC" id="5.2.1.8"/>
    </reaction>
</comment>
<dbReference type="FunFam" id="3.10.50.40:FF:000006">
    <property type="entry name" value="Peptidyl-prolyl cis-trans isomerase"/>
    <property type="match status" value="1"/>
</dbReference>
<dbReference type="Proteomes" id="UP000007014">
    <property type="component" value="Chromosome 8"/>
</dbReference>
<dbReference type="GO" id="GO:0003755">
    <property type="term" value="F:peptidyl-prolyl cis-trans isomerase activity"/>
    <property type="evidence" value="ECO:0007669"/>
    <property type="project" value="UniProtKB-KW"/>
</dbReference>
<reference evidence="9 10" key="1">
    <citation type="journal article" date="2004" name="Nature">
        <title>Genome sequence of the ultrasmall unicellular red alga Cyanidioschyzon merolae 10D.</title>
        <authorList>
            <person name="Matsuzaki M."/>
            <person name="Misumi O."/>
            <person name="Shin-i T."/>
            <person name="Maruyama S."/>
            <person name="Takahara M."/>
            <person name="Miyagishima S."/>
            <person name="Mori T."/>
            <person name="Nishida K."/>
            <person name="Yagisawa F."/>
            <person name="Nishida K."/>
            <person name="Yoshida Y."/>
            <person name="Nishimura Y."/>
            <person name="Nakao S."/>
            <person name="Kobayashi T."/>
            <person name="Momoyama Y."/>
            <person name="Higashiyama T."/>
            <person name="Minoda A."/>
            <person name="Sano M."/>
            <person name="Nomoto H."/>
            <person name="Oishi K."/>
            <person name="Hayashi H."/>
            <person name="Ohta F."/>
            <person name="Nishizaka S."/>
            <person name="Haga S."/>
            <person name="Miura S."/>
            <person name="Morishita T."/>
            <person name="Kabeya Y."/>
            <person name="Terasawa K."/>
            <person name="Suzuki Y."/>
            <person name="Ishii Y."/>
            <person name="Asakawa S."/>
            <person name="Takano H."/>
            <person name="Ohta N."/>
            <person name="Kuroiwa H."/>
            <person name="Tanaka K."/>
            <person name="Shimizu N."/>
            <person name="Sugano S."/>
            <person name="Sato N."/>
            <person name="Nozaki H."/>
            <person name="Ogasawara N."/>
            <person name="Kohara Y."/>
            <person name="Kuroiwa T."/>
        </authorList>
    </citation>
    <scope>NUCLEOTIDE SEQUENCE [LARGE SCALE GENOMIC DNA]</scope>
    <source>
        <strain evidence="9 10">10D</strain>
    </source>
</reference>
<dbReference type="InterPro" id="IPR046357">
    <property type="entry name" value="PPIase_dom_sf"/>
</dbReference>
<feature type="region of interest" description="Disordered" evidence="6">
    <location>
        <begin position="315"/>
        <end position="334"/>
    </location>
</feature>
<evidence type="ECO:0000256" key="6">
    <source>
        <dbReference type="SAM" id="MobiDB-lite"/>
    </source>
</evidence>
<accession>M1UQJ8</accession>
<dbReference type="EC" id="5.2.1.8" evidence="2 5"/>
<evidence type="ECO:0000256" key="1">
    <source>
        <dbReference type="ARBA" id="ARBA00000971"/>
    </source>
</evidence>
<dbReference type="PANTHER" id="PTHR45779">
    <property type="entry name" value="PEPTIDYLPROLYL ISOMERASE"/>
    <property type="match status" value="1"/>
</dbReference>
<keyword evidence="7" id="KW-1133">Transmembrane helix</keyword>
<dbReference type="Pfam" id="PF00254">
    <property type="entry name" value="FKBP_C"/>
    <property type="match status" value="1"/>
</dbReference>
<evidence type="ECO:0000259" key="8">
    <source>
        <dbReference type="PROSITE" id="PS50059"/>
    </source>
</evidence>
<dbReference type="GeneID" id="16993441"/>
<proteinExistence type="predicted"/>
<dbReference type="SUPFAM" id="SSF54534">
    <property type="entry name" value="FKBP-like"/>
    <property type="match status" value="1"/>
</dbReference>
<dbReference type="PANTHER" id="PTHR45779:SF5">
    <property type="entry name" value="PEPTIDYLPROLYL ISOMERASE"/>
    <property type="match status" value="1"/>
</dbReference>
<name>M1UQJ8_CYAM1</name>
<dbReference type="STRING" id="280699.M1UQJ8"/>
<reference evidence="9 10" key="2">
    <citation type="journal article" date="2007" name="BMC Biol.">
        <title>A 100%-complete sequence reveals unusually simple genomic features in the hot-spring red alga Cyanidioschyzon merolae.</title>
        <authorList>
            <person name="Nozaki H."/>
            <person name="Takano H."/>
            <person name="Misumi O."/>
            <person name="Terasawa K."/>
            <person name="Matsuzaki M."/>
            <person name="Maruyama S."/>
            <person name="Nishida K."/>
            <person name="Yagisawa F."/>
            <person name="Yoshida Y."/>
            <person name="Fujiwara T."/>
            <person name="Takio S."/>
            <person name="Tamura K."/>
            <person name="Chung S.J."/>
            <person name="Nakamura S."/>
            <person name="Kuroiwa H."/>
            <person name="Tanaka K."/>
            <person name="Sato N."/>
            <person name="Kuroiwa T."/>
        </authorList>
    </citation>
    <scope>NUCLEOTIDE SEQUENCE [LARGE SCALE GENOMIC DNA]</scope>
    <source>
        <strain evidence="9 10">10D</strain>
    </source>
</reference>
<dbReference type="Gene3D" id="3.10.50.40">
    <property type="match status" value="1"/>
</dbReference>
<evidence type="ECO:0000256" key="4">
    <source>
        <dbReference type="ARBA" id="ARBA00023235"/>
    </source>
</evidence>
<keyword evidence="10" id="KW-1185">Reference proteome</keyword>
<keyword evidence="7" id="KW-0812">Transmembrane</keyword>
<gene>
    <name evidence="9" type="ORF">CYME_CMH114C</name>
</gene>
<evidence type="ECO:0000256" key="2">
    <source>
        <dbReference type="ARBA" id="ARBA00013194"/>
    </source>
</evidence>
<dbReference type="PROSITE" id="PS50059">
    <property type="entry name" value="FKBP_PPIASE"/>
    <property type="match status" value="1"/>
</dbReference>